<reference evidence="1 2" key="1">
    <citation type="submission" date="2019-03" db="EMBL/GenBank/DDBJ databases">
        <title>Genomic Encyclopedia of Type Strains, Phase IV (KMG-V): Genome sequencing to study the core and pangenomes of soil and plant-associated prokaryotes.</title>
        <authorList>
            <person name="Whitman W."/>
        </authorList>
    </citation>
    <scope>NUCLEOTIDE SEQUENCE [LARGE SCALE GENOMIC DNA]</scope>
    <source>
        <strain evidence="1 2">Gr42</strain>
    </source>
</reference>
<evidence type="ECO:0000313" key="2">
    <source>
        <dbReference type="Proteomes" id="UP000295547"/>
    </source>
</evidence>
<dbReference type="Proteomes" id="UP000295547">
    <property type="component" value="Unassembled WGS sequence"/>
</dbReference>
<proteinExistence type="predicted"/>
<protein>
    <submittedName>
        <fullName evidence="1">Uncharacterized protein</fullName>
    </submittedName>
</protein>
<dbReference type="EMBL" id="SMBJ01000012">
    <property type="protein sequence ID" value="TCU20874.1"/>
    <property type="molecule type" value="Genomic_DNA"/>
</dbReference>
<comment type="caution">
    <text evidence="1">The sequence shown here is derived from an EMBL/GenBank/DDBJ whole genome shotgun (WGS) entry which is preliminary data.</text>
</comment>
<keyword evidence="2" id="KW-1185">Reference proteome</keyword>
<evidence type="ECO:0000313" key="1">
    <source>
        <dbReference type="EMBL" id="TCU20874.1"/>
    </source>
</evidence>
<accession>A0A4R3QIJ0</accession>
<sequence>MKLGIRQLELLRSVGTTAALVVPCAISRRLCELGLMKAERPDGSFSHVTPSGLRALADAAEEGSIDLFVMPVDKPCGDRG</sequence>
<dbReference type="AlphaFoldDB" id="A0A4R3QIJ0"/>
<organism evidence="1 2">
    <name type="scientific">Rhizobium azibense</name>
    <dbReference type="NCBI Taxonomy" id="1136135"/>
    <lineage>
        <taxon>Bacteria</taxon>
        <taxon>Pseudomonadati</taxon>
        <taxon>Pseudomonadota</taxon>
        <taxon>Alphaproteobacteria</taxon>
        <taxon>Hyphomicrobiales</taxon>
        <taxon>Rhizobiaceae</taxon>
        <taxon>Rhizobium/Agrobacterium group</taxon>
        <taxon>Rhizobium</taxon>
    </lineage>
</organism>
<name>A0A4R3QIJ0_9HYPH</name>
<gene>
    <name evidence="1" type="ORF">EV130_112254</name>
</gene>